<dbReference type="RefSeq" id="WP_420039435.1">
    <property type="nucleotide sequence ID" value="NZ_CP128986.1"/>
</dbReference>
<gene>
    <name evidence="9" type="ORF">MP11Mi_27350</name>
</gene>
<dbReference type="PANTHER" id="PTHR30572:SF4">
    <property type="entry name" value="ABC TRANSPORTER PERMEASE YTRF"/>
    <property type="match status" value="1"/>
</dbReference>
<feature type="transmembrane region" description="Helical" evidence="7">
    <location>
        <begin position="109"/>
        <end position="132"/>
    </location>
</feature>
<evidence type="ECO:0000313" key="9">
    <source>
        <dbReference type="EMBL" id="WOC13631.1"/>
    </source>
</evidence>
<dbReference type="InterPro" id="IPR003838">
    <property type="entry name" value="ABC3_permease_C"/>
</dbReference>
<dbReference type="Pfam" id="PF02687">
    <property type="entry name" value="FtsX"/>
    <property type="match status" value="2"/>
</dbReference>
<dbReference type="EMBL" id="CP128986">
    <property type="protein sequence ID" value="WOC13631.1"/>
    <property type="molecule type" value="Genomic_DNA"/>
</dbReference>
<evidence type="ECO:0000256" key="6">
    <source>
        <dbReference type="ARBA" id="ARBA00038076"/>
    </source>
</evidence>
<feature type="transmembrane region" description="Helical" evidence="7">
    <location>
        <begin position="414"/>
        <end position="437"/>
    </location>
</feature>
<feature type="transmembrane region" description="Helical" evidence="7">
    <location>
        <begin position="153"/>
        <end position="172"/>
    </location>
</feature>
<evidence type="ECO:0000256" key="5">
    <source>
        <dbReference type="ARBA" id="ARBA00023136"/>
    </source>
</evidence>
<proteinExistence type="inferred from homology"/>
<evidence type="ECO:0000256" key="4">
    <source>
        <dbReference type="ARBA" id="ARBA00022989"/>
    </source>
</evidence>
<comment type="similarity">
    <text evidence="6">Belongs to the ABC-4 integral membrane protein family.</text>
</comment>
<comment type="subcellular location">
    <subcellularLocation>
        <location evidence="1">Cell membrane</location>
        <topology evidence="1">Multi-pass membrane protein</topology>
    </subcellularLocation>
</comment>
<feature type="transmembrane region" description="Helical" evidence="7">
    <location>
        <begin position="53"/>
        <end position="74"/>
    </location>
</feature>
<name>A0AA97GVD3_9ACTN</name>
<feature type="transmembrane region" description="Helical" evidence="7">
    <location>
        <begin position="376"/>
        <end position="402"/>
    </location>
</feature>
<keyword evidence="4 7" id="KW-1133">Transmembrane helix</keyword>
<feature type="domain" description="ABC3 transporter permease C-terminal" evidence="8">
    <location>
        <begin position="61"/>
        <end position="174"/>
    </location>
</feature>
<keyword evidence="2" id="KW-1003">Cell membrane</keyword>
<sequence>MRATSSRLTVGSLRELSAVGVVCGLSSLYATTLICASTILSTMARTEGGSVGLLFDVVAGVFIMIALFVAAVVIGNGVDTVIAGRRKELGLLRLVGASSSQLRDSLVSAVAKVAAVGAVVGAVVGVAGAWIGRVMLVRRGTLPRAHYDVLPPLVVLGALAVVATAVGAAYIGSRSALSSATAVRSTRAVRSWLRDLVGAVLIAGGAVLLVGACYLGENASTAGFAVAFIGSAVLAVGIMLGAGRIVPGLVALAGRLVGSSPSAVIARKNAVSDPQRTTRSTIGLLIGVTLVTTIAGGMRALTESVHSWEGLTPDEVRETRQVLSVTSSVLIAMIAISAVIAAVGFVSTMSLTVISRTREIGMLRAMGFTGRQIRSMITLESVALSGTAVVFGLLLGVVLGAVGAQSLVGAMTGGFSIGLPVPALLTIVACTIVLVLAASLPPSRRAVAVSPVDALAVA</sequence>
<dbReference type="PANTHER" id="PTHR30572">
    <property type="entry name" value="MEMBRANE COMPONENT OF TRANSPORTER-RELATED"/>
    <property type="match status" value="1"/>
</dbReference>
<feature type="domain" description="ABC3 transporter permease C-terminal" evidence="8">
    <location>
        <begin position="332"/>
        <end position="450"/>
    </location>
</feature>
<evidence type="ECO:0000256" key="1">
    <source>
        <dbReference type="ARBA" id="ARBA00004651"/>
    </source>
</evidence>
<dbReference type="InterPro" id="IPR050250">
    <property type="entry name" value="Macrolide_Exporter_MacB"/>
</dbReference>
<keyword evidence="3 7" id="KW-0812">Transmembrane</keyword>
<evidence type="ECO:0000259" key="8">
    <source>
        <dbReference type="Pfam" id="PF02687"/>
    </source>
</evidence>
<evidence type="ECO:0000256" key="2">
    <source>
        <dbReference type="ARBA" id="ARBA00022475"/>
    </source>
</evidence>
<evidence type="ECO:0000256" key="3">
    <source>
        <dbReference type="ARBA" id="ARBA00022692"/>
    </source>
</evidence>
<accession>A0AA97GVD3</accession>
<keyword evidence="5 7" id="KW-0472">Membrane</keyword>
<feature type="transmembrane region" description="Helical" evidence="7">
    <location>
        <begin position="222"/>
        <end position="243"/>
    </location>
</feature>
<dbReference type="AlphaFoldDB" id="A0AA97GVD3"/>
<evidence type="ECO:0000256" key="7">
    <source>
        <dbReference type="SAM" id="Phobius"/>
    </source>
</evidence>
<feature type="transmembrane region" description="Helical" evidence="7">
    <location>
        <begin position="322"/>
        <end position="355"/>
    </location>
</feature>
<dbReference type="GO" id="GO:0022857">
    <property type="term" value="F:transmembrane transporter activity"/>
    <property type="evidence" value="ECO:0007669"/>
    <property type="project" value="TreeGrafter"/>
</dbReference>
<reference evidence="9" key="1">
    <citation type="submission" date="2023-06" db="EMBL/GenBank/DDBJ databases">
        <title>Gordonia sp. nov. and Pseudochrobactrum sp. nov., two species isolated from the burying beetle Nicrophorus vespilloides.</title>
        <authorList>
            <person name="Poehlein A."/>
            <person name="Guzman J."/>
            <person name="Daniel R."/>
            <person name="Vilcinskas A."/>
        </authorList>
    </citation>
    <scope>NUCLEOTIDE SEQUENCE</scope>
    <source>
        <strain evidence="9">MP11Mi</strain>
    </source>
</reference>
<protein>
    <recommendedName>
        <fullName evidence="8">ABC3 transporter permease C-terminal domain-containing protein</fullName>
    </recommendedName>
</protein>
<feature type="transmembrane region" description="Helical" evidence="7">
    <location>
        <begin position="16"/>
        <end position="41"/>
    </location>
</feature>
<feature type="transmembrane region" description="Helical" evidence="7">
    <location>
        <begin position="282"/>
        <end position="302"/>
    </location>
</feature>
<dbReference type="GO" id="GO:0005886">
    <property type="term" value="C:plasma membrane"/>
    <property type="evidence" value="ECO:0007669"/>
    <property type="project" value="UniProtKB-SubCell"/>
</dbReference>
<feature type="transmembrane region" description="Helical" evidence="7">
    <location>
        <begin position="192"/>
        <end position="215"/>
    </location>
</feature>
<organism evidence="9">
    <name type="scientific">Gordonia sp. MP11Mi</name>
    <dbReference type="NCBI Taxonomy" id="3022769"/>
    <lineage>
        <taxon>Bacteria</taxon>
        <taxon>Bacillati</taxon>
        <taxon>Actinomycetota</taxon>
        <taxon>Actinomycetes</taxon>
        <taxon>Mycobacteriales</taxon>
        <taxon>Gordoniaceae</taxon>
        <taxon>Gordonia</taxon>
    </lineage>
</organism>